<keyword evidence="2" id="KW-1185">Reference proteome</keyword>
<proteinExistence type="predicted"/>
<dbReference type="OrthoDB" id="4870926at2"/>
<organism evidence="1 2">
    <name type="scientific">Serinicoccus chungangensis</name>
    <dbReference type="NCBI Taxonomy" id="767452"/>
    <lineage>
        <taxon>Bacteria</taxon>
        <taxon>Bacillati</taxon>
        <taxon>Actinomycetota</taxon>
        <taxon>Actinomycetes</taxon>
        <taxon>Micrococcales</taxon>
        <taxon>Ornithinimicrobiaceae</taxon>
        <taxon>Serinicoccus</taxon>
    </lineage>
</organism>
<dbReference type="RefSeq" id="WP_058891970.1">
    <property type="nucleotide sequence ID" value="NZ_LQBL01000030.1"/>
</dbReference>
<name>A0A0W8I3J0_9MICO</name>
<evidence type="ECO:0000313" key="1">
    <source>
        <dbReference type="EMBL" id="KUG52434.1"/>
    </source>
</evidence>
<dbReference type="EMBL" id="LQBL01000030">
    <property type="protein sequence ID" value="KUG52434.1"/>
    <property type="molecule type" value="Genomic_DNA"/>
</dbReference>
<protein>
    <submittedName>
        <fullName evidence="1">Uncharacterized protein</fullName>
    </submittedName>
</protein>
<reference evidence="1 2" key="1">
    <citation type="submission" date="2015-12" db="EMBL/GenBank/DDBJ databases">
        <title>Serinicoccus chungangenesis strain CD08_5 genome sequencing and assembly.</title>
        <authorList>
            <person name="Chander A.M."/>
            <person name="Kaur G."/>
            <person name="Nair G.R."/>
            <person name="Dhawan D.K."/>
            <person name="Kochhar R.K."/>
            <person name="Mayilraj S."/>
            <person name="Bhadada S.K."/>
        </authorList>
    </citation>
    <scope>NUCLEOTIDE SEQUENCE [LARGE SCALE GENOMIC DNA]</scope>
    <source>
        <strain evidence="1 2">CD08_5</strain>
    </source>
</reference>
<dbReference type="Proteomes" id="UP000054837">
    <property type="component" value="Unassembled WGS sequence"/>
</dbReference>
<accession>A0A0W8I3J0</accession>
<dbReference type="AlphaFoldDB" id="A0A0W8I3J0"/>
<evidence type="ECO:0000313" key="2">
    <source>
        <dbReference type="Proteomes" id="UP000054837"/>
    </source>
</evidence>
<comment type="caution">
    <text evidence="1">The sequence shown here is derived from an EMBL/GenBank/DDBJ whole genome shotgun (WGS) entry which is preliminary data.</text>
</comment>
<dbReference type="STRING" id="767452.AVL62_13945"/>
<sequence>MAGDDEVVMVNNTYKDAVRSARATCVSPAARLEDALRAARRAMDAGAWQGPMGEDFSGELNTYRSKLNEAGPAALDDFDRVISGQPEQVPSTAWQVRWQRMGLR</sequence>
<gene>
    <name evidence="1" type="ORF">AVL62_13945</name>
</gene>